<dbReference type="EMBL" id="BPLQ01004074">
    <property type="protein sequence ID" value="GIY05398.1"/>
    <property type="molecule type" value="Genomic_DNA"/>
</dbReference>
<evidence type="ECO:0000313" key="2">
    <source>
        <dbReference type="EMBL" id="GIY05398.1"/>
    </source>
</evidence>
<organism evidence="2 3">
    <name type="scientific">Caerostris darwini</name>
    <dbReference type="NCBI Taxonomy" id="1538125"/>
    <lineage>
        <taxon>Eukaryota</taxon>
        <taxon>Metazoa</taxon>
        <taxon>Ecdysozoa</taxon>
        <taxon>Arthropoda</taxon>
        <taxon>Chelicerata</taxon>
        <taxon>Arachnida</taxon>
        <taxon>Araneae</taxon>
        <taxon>Araneomorphae</taxon>
        <taxon>Entelegynae</taxon>
        <taxon>Araneoidea</taxon>
        <taxon>Araneidae</taxon>
        <taxon>Caerostris</taxon>
    </lineage>
</organism>
<proteinExistence type="predicted"/>
<keyword evidence="3" id="KW-1185">Reference proteome</keyword>
<protein>
    <submittedName>
        <fullName evidence="2">Uncharacterized protein</fullName>
    </submittedName>
</protein>
<dbReference type="AlphaFoldDB" id="A0AAV4Q6S6"/>
<evidence type="ECO:0000313" key="3">
    <source>
        <dbReference type="Proteomes" id="UP001054837"/>
    </source>
</evidence>
<dbReference type="Proteomes" id="UP001054837">
    <property type="component" value="Unassembled WGS sequence"/>
</dbReference>
<gene>
    <name evidence="2" type="ORF">CDAR_462861</name>
</gene>
<feature type="region of interest" description="Disordered" evidence="1">
    <location>
        <begin position="100"/>
        <end position="120"/>
    </location>
</feature>
<comment type="caution">
    <text evidence="2">The sequence shown here is derived from an EMBL/GenBank/DDBJ whole genome shotgun (WGS) entry which is preliminary data.</text>
</comment>
<name>A0AAV4Q6S6_9ARAC</name>
<evidence type="ECO:0000256" key="1">
    <source>
        <dbReference type="SAM" id="MobiDB-lite"/>
    </source>
</evidence>
<reference evidence="2 3" key="1">
    <citation type="submission" date="2021-06" db="EMBL/GenBank/DDBJ databases">
        <title>Caerostris darwini draft genome.</title>
        <authorList>
            <person name="Kono N."/>
            <person name="Arakawa K."/>
        </authorList>
    </citation>
    <scope>NUCLEOTIDE SEQUENCE [LARGE SCALE GENOMIC DNA]</scope>
</reference>
<accession>A0AAV4Q6S6</accession>
<sequence>MLTVGRPVYAILPPPENIFRDPITNCFEFTVLLGFMGIQQTGIKRNQITKLKEKNVFLFLDRKEQPIRGGRSHPIQLLGQFQAAHNIPMMLTTFFNGQSRSRGHLDGSQHSPITQNPPPMQRNKELVTIAHINIMGFFNLLTTTLRAGWIYSELDPY</sequence>